<name>A0A6J5MRI5_9CAUD</name>
<sequence length="93" mass="10305">MDALKDLFLAAAWTVTSLPKKAKKRLASAAKSASYIWPKVVNEVVAQSWTVFGLLVGWVVLPDGETRDFVGVVLFWLVIAWVVTMPLRISSED</sequence>
<dbReference type="EMBL" id="LR797158">
    <property type="protein sequence ID" value="CAB4190364.1"/>
    <property type="molecule type" value="Genomic_DNA"/>
</dbReference>
<dbReference type="EMBL" id="LR797211">
    <property type="protein sequence ID" value="CAB4194275.1"/>
    <property type="molecule type" value="Genomic_DNA"/>
</dbReference>
<evidence type="ECO:0000313" key="2">
    <source>
        <dbReference type="EMBL" id="CAB4149338.1"/>
    </source>
</evidence>
<reference evidence="2" key="1">
    <citation type="submission" date="2020-04" db="EMBL/GenBank/DDBJ databases">
        <authorList>
            <person name="Chiriac C."/>
            <person name="Salcher M."/>
            <person name="Ghai R."/>
            <person name="Kavagutti S V."/>
        </authorList>
    </citation>
    <scope>NUCLEOTIDE SEQUENCE</scope>
</reference>
<protein>
    <submittedName>
        <fullName evidence="2">Uncharacterized protein</fullName>
    </submittedName>
</protein>
<evidence type="ECO:0000313" key="3">
    <source>
        <dbReference type="EMBL" id="CAB4190364.1"/>
    </source>
</evidence>
<keyword evidence="1" id="KW-1133">Transmembrane helix</keyword>
<dbReference type="EMBL" id="LR796510">
    <property type="protein sequence ID" value="CAB4149338.1"/>
    <property type="molecule type" value="Genomic_DNA"/>
</dbReference>
<keyword evidence="1" id="KW-0812">Transmembrane</keyword>
<feature type="transmembrane region" description="Helical" evidence="1">
    <location>
        <begin position="69"/>
        <end position="89"/>
    </location>
</feature>
<feature type="transmembrane region" description="Helical" evidence="1">
    <location>
        <begin position="46"/>
        <end position="62"/>
    </location>
</feature>
<keyword evidence="1" id="KW-0472">Membrane</keyword>
<evidence type="ECO:0000313" key="4">
    <source>
        <dbReference type="EMBL" id="CAB4194275.1"/>
    </source>
</evidence>
<proteinExistence type="predicted"/>
<gene>
    <name evidence="3" type="ORF">UFOVP1191_54</name>
    <name evidence="4" type="ORF">UFOVP1252_5</name>
    <name evidence="2" type="ORF">UFOVP529_116</name>
</gene>
<accession>A0A6J5MRI5</accession>
<evidence type="ECO:0000256" key="1">
    <source>
        <dbReference type="SAM" id="Phobius"/>
    </source>
</evidence>
<organism evidence="2">
    <name type="scientific">uncultured Caudovirales phage</name>
    <dbReference type="NCBI Taxonomy" id="2100421"/>
    <lineage>
        <taxon>Viruses</taxon>
        <taxon>Duplodnaviria</taxon>
        <taxon>Heunggongvirae</taxon>
        <taxon>Uroviricota</taxon>
        <taxon>Caudoviricetes</taxon>
        <taxon>Peduoviridae</taxon>
        <taxon>Maltschvirus</taxon>
        <taxon>Maltschvirus maltsch</taxon>
    </lineage>
</organism>